<dbReference type="Proteomes" id="UP000276215">
    <property type="component" value="Unassembled WGS sequence"/>
</dbReference>
<proteinExistence type="predicted"/>
<keyword evidence="2" id="KW-1185">Reference proteome</keyword>
<evidence type="ECO:0000313" key="2">
    <source>
        <dbReference type="Proteomes" id="UP000276215"/>
    </source>
</evidence>
<reference evidence="1 2" key="1">
    <citation type="journal article" date="2018" name="Nat. Ecol. Evol.">
        <title>Pezizomycetes genomes reveal the molecular basis of ectomycorrhizal truffle lifestyle.</title>
        <authorList>
            <person name="Murat C."/>
            <person name="Payen T."/>
            <person name="Noel B."/>
            <person name="Kuo A."/>
            <person name="Morin E."/>
            <person name="Chen J."/>
            <person name="Kohler A."/>
            <person name="Krizsan K."/>
            <person name="Balestrini R."/>
            <person name="Da Silva C."/>
            <person name="Montanini B."/>
            <person name="Hainaut M."/>
            <person name="Levati E."/>
            <person name="Barry K.W."/>
            <person name="Belfiori B."/>
            <person name="Cichocki N."/>
            <person name="Clum A."/>
            <person name="Dockter R.B."/>
            <person name="Fauchery L."/>
            <person name="Guy J."/>
            <person name="Iotti M."/>
            <person name="Le Tacon F."/>
            <person name="Lindquist E.A."/>
            <person name="Lipzen A."/>
            <person name="Malagnac F."/>
            <person name="Mello A."/>
            <person name="Molinier V."/>
            <person name="Miyauchi S."/>
            <person name="Poulain J."/>
            <person name="Riccioni C."/>
            <person name="Rubini A."/>
            <person name="Sitrit Y."/>
            <person name="Splivallo R."/>
            <person name="Traeger S."/>
            <person name="Wang M."/>
            <person name="Zifcakova L."/>
            <person name="Wipf D."/>
            <person name="Zambonelli A."/>
            <person name="Paolocci F."/>
            <person name="Nowrousian M."/>
            <person name="Ottonello S."/>
            <person name="Baldrian P."/>
            <person name="Spatafora J.W."/>
            <person name="Henrissat B."/>
            <person name="Nagy L.G."/>
            <person name="Aury J.M."/>
            <person name="Wincker P."/>
            <person name="Grigoriev I.V."/>
            <person name="Bonfante P."/>
            <person name="Martin F.M."/>
        </authorList>
    </citation>
    <scope>NUCLEOTIDE SEQUENCE [LARGE SCALE GENOMIC DNA]</scope>
    <source>
        <strain evidence="1 2">120613-1</strain>
    </source>
</reference>
<name>A0A3N4ITU5_9PEZI</name>
<dbReference type="EMBL" id="ML120565">
    <property type="protein sequence ID" value="RPA89602.1"/>
    <property type="molecule type" value="Genomic_DNA"/>
</dbReference>
<protein>
    <submittedName>
        <fullName evidence="1">Uncharacterized protein</fullName>
    </submittedName>
</protein>
<dbReference type="AlphaFoldDB" id="A0A3N4ITU5"/>
<gene>
    <name evidence="1" type="ORF">L873DRAFT_618923</name>
</gene>
<evidence type="ECO:0000313" key="1">
    <source>
        <dbReference type="EMBL" id="RPA89602.1"/>
    </source>
</evidence>
<sequence>MLSPSKRDMIAAKKSNLKFGLPYSKPNDTEKNKCRRVRFRVPNENKNHESGLASRSLTTTKQKMPTVNRFAQCKRKQPSLNQFCRKLGPPKKVGNGRKKCVIHGVVQS</sequence>
<organism evidence="1 2">
    <name type="scientific">Choiromyces venosus 120613-1</name>
    <dbReference type="NCBI Taxonomy" id="1336337"/>
    <lineage>
        <taxon>Eukaryota</taxon>
        <taxon>Fungi</taxon>
        <taxon>Dikarya</taxon>
        <taxon>Ascomycota</taxon>
        <taxon>Pezizomycotina</taxon>
        <taxon>Pezizomycetes</taxon>
        <taxon>Pezizales</taxon>
        <taxon>Tuberaceae</taxon>
        <taxon>Choiromyces</taxon>
    </lineage>
</organism>
<accession>A0A3N4ITU5</accession>